<organism evidence="2 3">
    <name type="scientific">Microlunatus ginsengisoli</name>
    <dbReference type="NCBI Taxonomy" id="363863"/>
    <lineage>
        <taxon>Bacteria</taxon>
        <taxon>Bacillati</taxon>
        <taxon>Actinomycetota</taxon>
        <taxon>Actinomycetes</taxon>
        <taxon>Propionibacteriales</taxon>
        <taxon>Propionibacteriaceae</taxon>
        <taxon>Microlunatus</taxon>
    </lineage>
</organism>
<accession>A0ABP7A0I2</accession>
<sequence>MNERQVAQPVAPERRRRLIGLVVTVLIAALLATVWRLGGFREQQRAFAQVPPGTPIAAGPFVLVFTEATAQHLLPTDYRKGSWEVTVIGTGRTTGDDTISPQDSGSSSMLVARAGADQVAYPDDQKFGAGRGGFTPGLPMVRYTATFQFADGFRPGDTLRLAVIDQVFSNRALIKTEDSTDEEWHNGRDGWRLDLPLRELAPKTD</sequence>
<keyword evidence="1" id="KW-1133">Transmembrane helix</keyword>
<reference evidence="3" key="1">
    <citation type="journal article" date="2019" name="Int. J. Syst. Evol. Microbiol.">
        <title>The Global Catalogue of Microorganisms (GCM) 10K type strain sequencing project: providing services to taxonomists for standard genome sequencing and annotation.</title>
        <authorList>
            <consortium name="The Broad Institute Genomics Platform"/>
            <consortium name="The Broad Institute Genome Sequencing Center for Infectious Disease"/>
            <person name="Wu L."/>
            <person name="Ma J."/>
        </authorList>
    </citation>
    <scope>NUCLEOTIDE SEQUENCE [LARGE SCALE GENOMIC DNA]</scope>
    <source>
        <strain evidence="3">JCM 16929</strain>
    </source>
</reference>
<dbReference type="RefSeq" id="WP_344805068.1">
    <property type="nucleotide sequence ID" value="NZ_BAABAB010000017.1"/>
</dbReference>
<gene>
    <name evidence="2" type="ORF">GCM10022236_25650</name>
</gene>
<evidence type="ECO:0000313" key="3">
    <source>
        <dbReference type="Proteomes" id="UP001501490"/>
    </source>
</evidence>
<comment type="caution">
    <text evidence="2">The sequence shown here is derived from an EMBL/GenBank/DDBJ whole genome shotgun (WGS) entry which is preliminary data.</text>
</comment>
<evidence type="ECO:0000256" key="1">
    <source>
        <dbReference type="SAM" id="Phobius"/>
    </source>
</evidence>
<name>A0ABP7A0I2_9ACTN</name>
<keyword evidence="1" id="KW-0472">Membrane</keyword>
<evidence type="ECO:0000313" key="2">
    <source>
        <dbReference type="EMBL" id="GAA3622173.1"/>
    </source>
</evidence>
<dbReference type="EMBL" id="BAABAB010000017">
    <property type="protein sequence ID" value="GAA3622173.1"/>
    <property type="molecule type" value="Genomic_DNA"/>
</dbReference>
<dbReference type="Proteomes" id="UP001501490">
    <property type="component" value="Unassembled WGS sequence"/>
</dbReference>
<protein>
    <submittedName>
        <fullName evidence="2">Uncharacterized protein</fullName>
    </submittedName>
</protein>
<keyword evidence="3" id="KW-1185">Reference proteome</keyword>
<keyword evidence="1" id="KW-0812">Transmembrane</keyword>
<proteinExistence type="predicted"/>
<feature type="transmembrane region" description="Helical" evidence="1">
    <location>
        <begin position="18"/>
        <end position="37"/>
    </location>
</feature>